<proteinExistence type="predicted"/>
<keyword evidence="2 5" id="KW-0812">Transmembrane</keyword>
<evidence type="ECO:0000256" key="2">
    <source>
        <dbReference type="ARBA" id="ARBA00022692"/>
    </source>
</evidence>
<dbReference type="InterPro" id="IPR000292">
    <property type="entry name" value="For/NO2_transpt"/>
</dbReference>
<feature type="transmembrane region" description="Helical" evidence="5">
    <location>
        <begin position="211"/>
        <end position="231"/>
    </location>
</feature>
<dbReference type="KEGG" id="rpod:E0E05_03850"/>
<evidence type="ECO:0000256" key="4">
    <source>
        <dbReference type="ARBA" id="ARBA00023136"/>
    </source>
</evidence>
<protein>
    <submittedName>
        <fullName evidence="6">Formate/nitrite transporter family protein</fullName>
    </submittedName>
</protein>
<dbReference type="OrthoDB" id="261587at2"/>
<comment type="subcellular location">
    <subcellularLocation>
        <location evidence="1">Membrane</location>
        <topology evidence="1">Multi-pass membrane protein</topology>
    </subcellularLocation>
</comment>
<reference evidence="6 7" key="1">
    <citation type="journal article" date="2017" name="Int. J. Syst. Evol. Microbiol.">
        <title>Roseitalea porphyridii gen. nov., sp. nov., isolated from a red alga, and reclassification of Hoeflea suaedae Chung et al. 2013 as Pseudohoeflea suaedae gen. nov., comb. nov.</title>
        <authorList>
            <person name="Hyeon J.W."/>
            <person name="Jeong S.E."/>
            <person name="Baek K."/>
            <person name="Jeon C.O."/>
        </authorList>
    </citation>
    <scope>NUCLEOTIDE SEQUENCE [LARGE SCALE GENOMIC DNA]</scope>
    <source>
        <strain evidence="6 7">MA7-20</strain>
    </source>
</reference>
<dbReference type="InterPro" id="IPR023271">
    <property type="entry name" value="Aquaporin-like"/>
</dbReference>
<evidence type="ECO:0000256" key="5">
    <source>
        <dbReference type="SAM" id="Phobius"/>
    </source>
</evidence>
<accession>A0A4V1A3P2</accession>
<evidence type="ECO:0000256" key="1">
    <source>
        <dbReference type="ARBA" id="ARBA00004141"/>
    </source>
</evidence>
<dbReference type="PANTHER" id="PTHR30520">
    <property type="entry name" value="FORMATE TRANSPORTER-RELATED"/>
    <property type="match status" value="1"/>
</dbReference>
<dbReference type="GO" id="GO:0015499">
    <property type="term" value="F:formate transmembrane transporter activity"/>
    <property type="evidence" value="ECO:0007669"/>
    <property type="project" value="TreeGrafter"/>
</dbReference>
<evidence type="ECO:0000256" key="3">
    <source>
        <dbReference type="ARBA" id="ARBA00022989"/>
    </source>
</evidence>
<keyword evidence="4 5" id="KW-0472">Membrane</keyword>
<dbReference type="AlphaFoldDB" id="A0A4V1A3P2"/>
<dbReference type="Pfam" id="PF01226">
    <property type="entry name" value="Form_Nir_trans"/>
    <property type="match status" value="1"/>
</dbReference>
<feature type="transmembrane region" description="Helical" evidence="5">
    <location>
        <begin position="57"/>
        <end position="78"/>
    </location>
</feature>
<gene>
    <name evidence="6" type="ORF">E0E05_03850</name>
</gene>
<organism evidence="6 7">
    <name type="scientific">Roseitalea porphyridii</name>
    <dbReference type="NCBI Taxonomy" id="1852022"/>
    <lineage>
        <taxon>Bacteria</taxon>
        <taxon>Pseudomonadati</taxon>
        <taxon>Pseudomonadota</taxon>
        <taxon>Alphaproteobacteria</taxon>
        <taxon>Hyphomicrobiales</taxon>
        <taxon>Ahrensiaceae</taxon>
        <taxon>Roseitalea</taxon>
    </lineage>
</organism>
<dbReference type="EMBL" id="CP036532">
    <property type="protein sequence ID" value="QBK29808.1"/>
    <property type="molecule type" value="Genomic_DNA"/>
</dbReference>
<dbReference type="Proteomes" id="UP000293719">
    <property type="component" value="Chromosome"/>
</dbReference>
<feature type="transmembrane region" description="Helical" evidence="5">
    <location>
        <begin position="251"/>
        <end position="275"/>
    </location>
</feature>
<feature type="transmembrane region" description="Helical" evidence="5">
    <location>
        <begin position="136"/>
        <end position="158"/>
    </location>
</feature>
<evidence type="ECO:0000313" key="7">
    <source>
        <dbReference type="Proteomes" id="UP000293719"/>
    </source>
</evidence>
<dbReference type="Gene3D" id="1.20.1080.10">
    <property type="entry name" value="Glycerol uptake facilitator protein"/>
    <property type="match status" value="1"/>
</dbReference>
<keyword evidence="3 5" id="KW-1133">Transmembrane helix</keyword>
<dbReference type="GO" id="GO:0005886">
    <property type="term" value="C:plasma membrane"/>
    <property type="evidence" value="ECO:0007669"/>
    <property type="project" value="TreeGrafter"/>
</dbReference>
<name>A0A4V1A3P2_9HYPH</name>
<feature type="transmembrane region" description="Helical" evidence="5">
    <location>
        <begin position="186"/>
        <end position="204"/>
    </location>
</feature>
<sequence>MTVQERPPEGQDAEVRDVVEDARHKSVEQAAKLSPRLIHEVIRYDGEEELDRPFRSLFWSGIAAGVLISFSVIGKGVFRTYLPETDWRPLVENFGYSFGFLLVILGRMQLFTENTIVTVLPVVAQRTFDCLRRLTRLWLIVLVANVIGCFIAATALAYGNMMPPELAAEVREISVKAMAMPAGEQLARGIPAGILIAALVWMLPQSGASSFWVILLFTWLIGAAGFTHIIAGSVEMAYLAVQASIGPWEALAGFFLPVLIGNIVGGTAIFAFLAWAQVRDEIVGPDGEGGNRASSLHD</sequence>
<keyword evidence="7" id="KW-1185">Reference proteome</keyword>
<dbReference type="PANTHER" id="PTHR30520:SF2">
    <property type="entry name" value="INNER MEMBRANE PROTEIN YFDC"/>
    <property type="match status" value="1"/>
</dbReference>
<evidence type="ECO:0000313" key="6">
    <source>
        <dbReference type="EMBL" id="QBK29808.1"/>
    </source>
</evidence>